<dbReference type="EMBL" id="JQJD01000060">
    <property type="protein sequence ID" value="KGN78505.1"/>
    <property type="molecule type" value="Genomic_DNA"/>
</dbReference>
<sequence>MTTSPTHKIERTQDGSTTLYNEALDEHYHSCFGARAESLHVFIDNALVRGETSTKSVLEIGFGTGLNALLSLLHTERHPDYEVLYTTYELFPISDELAVAFANSFDETERSWLRRLHAAPWGEVVEITPRFRLHKIQADARSVTPPTPLATAVYMDAFSPEKCPELWEIEQLRRLYDCCASGAYLSTYCAKGAVRRAFQSVGFEVFRTPGPPGGKREILVCHKP</sequence>
<dbReference type="OrthoDB" id="9786494at2"/>
<dbReference type="GO" id="GO:0004808">
    <property type="term" value="F:tRNA (5-methylaminomethyl-2-thiouridylate)(34)-methyltransferase activity"/>
    <property type="evidence" value="ECO:0007669"/>
    <property type="project" value="InterPro"/>
</dbReference>
<evidence type="ECO:0000313" key="3">
    <source>
        <dbReference type="Proteomes" id="UP000030125"/>
    </source>
</evidence>
<dbReference type="STRING" id="36874.HQ34_06635"/>
<organism evidence="2 3">
    <name type="scientific">Porphyromonas cangingivalis</name>
    <dbReference type="NCBI Taxonomy" id="36874"/>
    <lineage>
        <taxon>Bacteria</taxon>
        <taxon>Pseudomonadati</taxon>
        <taxon>Bacteroidota</taxon>
        <taxon>Bacteroidia</taxon>
        <taxon>Bacteroidales</taxon>
        <taxon>Porphyromonadaceae</taxon>
        <taxon>Porphyromonas</taxon>
    </lineage>
</organism>
<dbReference type="eggNOG" id="COG4121">
    <property type="taxonomic scope" value="Bacteria"/>
</dbReference>
<dbReference type="SUPFAM" id="SSF53335">
    <property type="entry name" value="S-adenosyl-L-methionine-dependent methyltransferases"/>
    <property type="match status" value="1"/>
</dbReference>
<feature type="domain" description="MnmC-like methyltransferase" evidence="1">
    <location>
        <begin position="130"/>
        <end position="223"/>
    </location>
</feature>
<evidence type="ECO:0000259" key="1">
    <source>
        <dbReference type="Pfam" id="PF05430"/>
    </source>
</evidence>
<dbReference type="InterPro" id="IPR047785">
    <property type="entry name" value="tRNA_MNMC2"/>
</dbReference>
<dbReference type="Gene3D" id="3.40.50.150">
    <property type="entry name" value="Vaccinia Virus protein VP39"/>
    <property type="match status" value="1"/>
</dbReference>
<dbReference type="InterPro" id="IPR008471">
    <property type="entry name" value="MnmC-like_methylTransf"/>
</dbReference>
<dbReference type="GO" id="GO:0016645">
    <property type="term" value="F:oxidoreductase activity, acting on the CH-NH group of donors"/>
    <property type="evidence" value="ECO:0007669"/>
    <property type="project" value="InterPro"/>
</dbReference>
<dbReference type="NCBIfam" id="NF033855">
    <property type="entry name" value="tRNA_MNMC2"/>
    <property type="match status" value="1"/>
</dbReference>
<accession>A0A0A2ELY0</accession>
<evidence type="ECO:0000313" key="2">
    <source>
        <dbReference type="EMBL" id="KGN78505.1"/>
    </source>
</evidence>
<dbReference type="AlphaFoldDB" id="A0A0A2ELY0"/>
<reference evidence="2 3" key="1">
    <citation type="submission" date="2014-08" db="EMBL/GenBank/DDBJ databases">
        <title>Porphyromonas cangingivalis strain:COT-109_OH1386 Genome sequencing.</title>
        <authorList>
            <person name="Wallis C."/>
            <person name="Deusch O."/>
            <person name="O'Flynn C."/>
            <person name="Davis I."/>
            <person name="Jospin G."/>
            <person name="Darling A.E."/>
            <person name="Coil D.A."/>
            <person name="Alexiev A."/>
            <person name="Horsfall A."/>
            <person name="Kirkwood N."/>
            <person name="Harris S."/>
            <person name="Eisen J.A."/>
        </authorList>
    </citation>
    <scope>NUCLEOTIDE SEQUENCE [LARGE SCALE GENOMIC DNA]</scope>
    <source>
        <strain evidence="3">COT-109 OH1386</strain>
    </source>
</reference>
<protein>
    <recommendedName>
        <fullName evidence="1">MnmC-like methyltransferase domain-containing protein</fullName>
    </recommendedName>
</protein>
<dbReference type="PANTHER" id="PTHR39963">
    <property type="entry name" value="SLL0983 PROTEIN"/>
    <property type="match status" value="1"/>
</dbReference>
<dbReference type="Pfam" id="PF05430">
    <property type="entry name" value="Methyltransf_30"/>
    <property type="match status" value="1"/>
</dbReference>
<dbReference type="PANTHER" id="PTHR39963:SF1">
    <property type="entry name" value="MNMC-LIKE METHYLTRANSFERASE DOMAIN-CONTAINING PROTEIN"/>
    <property type="match status" value="1"/>
</dbReference>
<keyword evidence="3" id="KW-1185">Reference proteome</keyword>
<comment type="caution">
    <text evidence="2">The sequence shown here is derived from an EMBL/GenBank/DDBJ whole genome shotgun (WGS) entry which is preliminary data.</text>
</comment>
<dbReference type="InterPro" id="IPR029063">
    <property type="entry name" value="SAM-dependent_MTases_sf"/>
</dbReference>
<name>A0A0A2ELY0_PORCN</name>
<dbReference type="RefSeq" id="WP_036852793.1">
    <property type="nucleotide sequence ID" value="NZ_JQJD01000060.1"/>
</dbReference>
<proteinExistence type="predicted"/>
<gene>
    <name evidence="2" type="ORF">HQ35_09825</name>
</gene>
<dbReference type="Proteomes" id="UP000030125">
    <property type="component" value="Unassembled WGS sequence"/>
</dbReference>